<feature type="transmembrane region" description="Helical" evidence="9">
    <location>
        <begin position="459"/>
        <end position="479"/>
    </location>
</feature>
<feature type="transmembrane region" description="Helical" evidence="9">
    <location>
        <begin position="87"/>
        <end position="108"/>
    </location>
</feature>
<feature type="transmembrane region" description="Helical" evidence="9">
    <location>
        <begin position="486"/>
        <end position="504"/>
    </location>
</feature>
<feature type="transmembrane region" description="Helical" evidence="9">
    <location>
        <begin position="377"/>
        <end position="394"/>
    </location>
</feature>
<dbReference type="InterPro" id="IPR056785">
    <property type="entry name" value="YkcA/B-like_C"/>
</dbReference>
<feature type="region of interest" description="Disordered" evidence="8">
    <location>
        <begin position="263"/>
        <end position="327"/>
    </location>
</feature>
<feature type="domain" description="Putative mannosyltransferase YkcA/B-like C-terminal" evidence="11">
    <location>
        <begin position="538"/>
        <end position="619"/>
    </location>
</feature>
<evidence type="ECO:0000256" key="8">
    <source>
        <dbReference type="SAM" id="MobiDB-lite"/>
    </source>
</evidence>
<dbReference type="Pfam" id="PF13231">
    <property type="entry name" value="PMT_2"/>
    <property type="match status" value="1"/>
</dbReference>
<evidence type="ECO:0000313" key="12">
    <source>
        <dbReference type="EMBL" id="WLR41235.1"/>
    </source>
</evidence>
<evidence type="ECO:0000256" key="4">
    <source>
        <dbReference type="ARBA" id="ARBA00022679"/>
    </source>
</evidence>
<dbReference type="InterPro" id="IPR050297">
    <property type="entry name" value="LipidA_mod_glycosyltrf_83"/>
</dbReference>
<evidence type="ECO:0000256" key="9">
    <source>
        <dbReference type="SAM" id="Phobius"/>
    </source>
</evidence>
<feature type="transmembrane region" description="Helical" evidence="9">
    <location>
        <begin position="400"/>
        <end position="421"/>
    </location>
</feature>
<keyword evidence="13" id="KW-1185">Reference proteome</keyword>
<evidence type="ECO:0000313" key="13">
    <source>
        <dbReference type="Proteomes" id="UP001197974"/>
    </source>
</evidence>
<dbReference type="Proteomes" id="UP001197974">
    <property type="component" value="Chromosome"/>
</dbReference>
<evidence type="ECO:0000256" key="7">
    <source>
        <dbReference type="ARBA" id="ARBA00023136"/>
    </source>
</evidence>
<evidence type="ECO:0000259" key="11">
    <source>
        <dbReference type="Pfam" id="PF24878"/>
    </source>
</evidence>
<accession>A0ABY9JS50</accession>
<dbReference type="PANTHER" id="PTHR33908:SF3">
    <property type="entry name" value="UNDECAPRENYL PHOSPHATE-ALPHA-4-AMINO-4-DEOXY-L-ARABINOSE ARABINOSYL TRANSFERASE"/>
    <property type="match status" value="1"/>
</dbReference>
<proteinExistence type="predicted"/>
<keyword evidence="5 9" id="KW-0812">Transmembrane</keyword>
<evidence type="ECO:0000256" key="6">
    <source>
        <dbReference type="ARBA" id="ARBA00022989"/>
    </source>
</evidence>
<dbReference type="EMBL" id="CP129013">
    <property type="protein sequence ID" value="WLR41235.1"/>
    <property type="molecule type" value="Genomic_DNA"/>
</dbReference>
<keyword evidence="2" id="KW-1003">Cell membrane</keyword>
<feature type="domain" description="Glycosyltransferase RgtA/B/C/D-like" evidence="10">
    <location>
        <begin position="66"/>
        <end position="224"/>
    </location>
</feature>
<feature type="transmembrane region" description="Helical" evidence="9">
    <location>
        <begin position="347"/>
        <end position="365"/>
    </location>
</feature>
<sequence length="657" mass="72070">MINKLKQKHVIALLGIMVLAFFLNIYNIAQDGWGNEYYAAAVQSMMQSWHNFFFLSFDPAGFVTVDKPPFGFWIQTMFANVFGYKGWVLILPQALAGALSAGMIYLILTKRFSKAVGLMAALFFTLTPIAVAVARNNTIDSLLVFDLLIATWLLFKAIDERKWKWLFIAAFLVGLGFNIKMLQAYMVIPAFLLIFWIGAKVSWKRKIVPTIVAGVIVGCVSFSWAFAVDSVSTEDRPYIGSSEDNTVMELIFGHNGVSRLVGGGGGGQGGQQQGGQGNQMMVPGQGGPNGGQGPSGQGGTSDGQGRFGQDGPNDGQGQADGNGGGMDNETGSESILRLFNQQLSGQISWLIPLILFTCIAIFSKVKSFRLTRKQEMTLFWLSWFVPMAIFFSFAGFFHRYYLVMLAPAIAALAAIGLEQMWKDWKVGETWRKWLLPVAWITTVVYEMSIVWSYESVRSWMIPLTAIIGVAGLVVLFLNTSPQMKKIAAILGISTLLVAPGYWALTPIIYGASSSLPYAGPDLDNDQKGGPSGDSSSALQDYLVENYQEESYLVMAESSHDVSTMIIETGLPAVAYGGFNGGDNILTLEMLQELVEEGKATYIMVSNRLSQDIQDWIRENGELVPESEYSDENTQSMEKSRQQGPGKMGGSSDLYKLN</sequence>
<gene>
    <name evidence="12" type="ORF">LC087_09795</name>
</gene>
<dbReference type="RefSeq" id="WP_226540197.1">
    <property type="nucleotide sequence ID" value="NZ_CP129013.1"/>
</dbReference>
<reference evidence="12 13" key="1">
    <citation type="submission" date="2023-06" db="EMBL/GenBank/DDBJ databases">
        <title>Five Gram-positive bacteria isolated from mangrove sediments in Shenzhen, Guangdong, China.</title>
        <authorList>
            <person name="Yu S."/>
            <person name="Zheng W."/>
            <person name="Huang Y."/>
        </authorList>
    </citation>
    <scope>NUCLEOTIDE SEQUENCE [LARGE SCALE GENOMIC DNA]</scope>
    <source>
        <strain evidence="12 13">SaN35-3</strain>
    </source>
</reference>
<dbReference type="Pfam" id="PF24878">
    <property type="entry name" value="YkcB_C"/>
    <property type="match status" value="1"/>
</dbReference>
<evidence type="ECO:0000259" key="10">
    <source>
        <dbReference type="Pfam" id="PF13231"/>
    </source>
</evidence>
<feature type="transmembrane region" description="Helical" evidence="9">
    <location>
        <begin position="115"/>
        <end position="133"/>
    </location>
</feature>
<feature type="compositionally biased region" description="Gly residues" evidence="8">
    <location>
        <begin position="263"/>
        <end position="277"/>
    </location>
</feature>
<dbReference type="InterPro" id="IPR038731">
    <property type="entry name" value="RgtA/B/C-like"/>
</dbReference>
<feature type="transmembrane region" description="Helical" evidence="9">
    <location>
        <begin position="210"/>
        <end position="228"/>
    </location>
</feature>
<organism evidence="12 13">
    <name type="scientific">Bacillus carboniphilus</name>
    <dbReference type="NCBI Taxonomy" id="86663"/>
    <lineage>
        <taxon>Bacteria</taxon>
        <taxon>Bacillati</taxon>
        <taxon>Bacillota</taxon>
        <taxon>Bacilli</taxon>
        <taxon>Bacillales</taxon>
        <taxon>Bacillaceae</taxon>
        <taxon>Bacillus</taxon>
    </lineage>
</organism>
<protein>
    <submittedName>
        <fullName evidence="12">Glycosyltransferase family 39 protein</fullName>
    </submittedName>
</protein>
<keyword evidence="6 9" id="KW-1133">Transmembrane helix</keyword>
<keyword evidence="3" id="KW-0328">Glycosyltransferase</keyword>
<evidence type="ECO:0000256" key="5">
    <source>
        <dbReference type="ARBA" id="ARBA00022692"/>
    </source>
</evidence>
<feature type="transmembrane region" description="Helical" evidence="9">
    <location>
        <begin position="162"/>
        <end position="179"/>
    </location>
</feature>
<dbReference type="PANTHER" id="PTHR33908">
    <property type="entry name" value="MANNOSYLTRANSFERASE YKCB-RELATED"/>
    <property type="match status" value="1"/>
</dbReference>
<evidence type="ECO:0000256" key="2">
    <source>
        <dbReference type="ARBA" id="ARBA00022475"/>
    </source>
</evidence>
<comment type="subcellular location">
    <subcellularLocation>
        <location evidence="1">Cell membrane</location>
        <topology evidence="1">Multi-pass membrane protein</topology>
    </subcellularLocation>
</comment>
<feature type="transmembrane region" description="Helical" evidence="9">
    <location>
        <begin position="12"/>
        <end position="29"/>
    </location>
</feature>
<name>A0ABY9JS50_9BACI</name>
<keyword evidence="7 9" id="KW-0472">Membrane</keyword>
<feature type="region of interest" description="Disordered" evidence="8">
    <location>
        <begin position="621"/>
        <end position="657"/>
    </location>
</feature>
<feature type="transmembrane region" description="Helical" evidence="9">
    <location>
        <begin position="433"/>
        <end position="453"/>
    </location>
</feature>
<evidence type="ECO:0000256" key="1">
    <source>
        <dbReference type="ARBA" id="ARBA00004651"/>
    </source>
</evidence>
<feature type="compositionally biased region" description="Gly residues" evidence="8">
    <location>
        <begin position="284"/>
        <end position="308"/>
    </location>
</feature>
<keyword evidence="4" id="KW-0808">Transferase</keyword>
<evidence type="ECO:0000256" key="3">
    <source>
        <dbReference type="ARBA" id="ARBA00022676"/>
    </source>
</evidence>